<evidence type="ECO:0000256" key="1">
    <source>
        <dbReference type="SAM" id="MobiDB-lite"/>
    </source>
</evidence>
<dbReference type="OrthoDB" id="2800708at2759"/>
<evidence type="ECO:0000313" key="3">
    <source>
        <dbReference type="Proteomes" id="UP000076761"/>
    </source>
</evidence>
<feature type="compositionally biased region" description="Low complexity" evidence="1">
    <location>
        <begin position="36"/>
        <end position="49"/>
    </location>
</feature>
<organism evidence="2 3">
    <name type="scientific">Neolentinus lepideus HHB14362 ss-1</name>
    <dbReference type="NCBI Taxonomy" id="1314782"/>
    <lineage>
        <taxon>Eukaryota</taxon>
        <taxon>Fungi</taxon>
        <taxon>Dikarya</taxon>
        <taxon>Basidiomycota</taxon>
        <taxon>Agaricomycotina</taxon>
        <taxon>Agaricomycetes</taxon>
        <taxon>Gloeophyllales</taxon>
        <taxon>Gloeophyllaceae</taxon>
        <taxon>Neolentinus</taxon>
    </lineage>
</organism>
<dbReference type="InParanoid" id="A0A165PJL9"/>
<dbReference type="Proteomes" id="UP000076761">
    <property type="component" value="Unassembled WGS sequence"/>
</dbReference>
<feature type="region of interest" description="Disordered" evidence="1">
    <location>
        <begin position="1"/>
        <end position="49"/>
    </location>
</feature>
<feature type="compositionally biased region" description="Basic and acidic residues" evidence="1">
    <location>
        <begin position="129"/>
        <end position="143"/>
    </location>
</feature>
<accession>A0A165PJL9</accession>
<gene>
    <name evidence="2" type="ORF">NEOLEDRAFT_788325</name>
</gene>
<protein>
    <submittedName>
        <fullName evidence="2">Uncharacterized protein</fullName>
    </submittedName>
</protein>
<evidence type="ECO:0000313" key="2">
    <source>
        <dbReference type="EMBL" id="KZT21132.1"/>
    </source>
</evidence>
<keyword evidence="3" id="KW-1185">Reference proteome</keyword>
<name>A0A165PJL9_9AGAM</name>
<dbReference type="AlphaFoldDB" id="A0A165PJL9"/>
<feature type="region of interest" description="Disordered" evidence="1">
    <location>
        <begin position="174"/>
        <end position="250"/>
    </location>
</feature>
<feature type="region of interest" description="Disordered" evidence="1">
    <location>
        <begin position="113"/>
        <end position="143"/>
    </location>
</feature>
<sequence length="250" mass="26746">MAPTGAPVPRRNHGEVPSEPLSRSPTVAPGDDVPCSKGRPSIPIIPGSPGHVSLIDARLGGGGPERDLVPASGNPTIAALDRQIALLGRQVDAFREERDKLAQLVWGERADIDIGPSRTETPHQAPGPARRERSQPRIREAQPSHADLLAEIRKVQDLLLLRAVPAASTLTHDEEDLLPITQEQESGTDGERSMELATPLMPSIAVPDPAHADANVNGMSPFLLPRTDELAGPPAEEEEEEEEEGVLIDL</sequence>
<proteinExistence type="predicted"/>
<dbReference type="EMBL" id="KV425610">
    <property type="protein sequence ID" value="KZT21132.1"/>
    <property type="molecule type" value="Genomic_DNA"/>
</dbReference>
<feature type="compositionally biased region" description="Acidic residues" evidence="1">
    <location>
        <begin position="235"/>
        <end position="250"/>
    </location>
</feature>
<reference evidence="2 3" key="1">
    <citation type="journal article" date="2016" name="Mol. Biol. Evol.">
        <title>Comparative Genomics of Early-Diverging Mushroom-Forming Fungi Provides Insights into the Origins of Lignocellulose Decay Capabilities.</title>
        <authorList>
            <person name="Nagy L.G."/>
            <person name="Riley R."/>
            <person name="Tritt A."/>
            <person name="Adam C."/>
            <person name="Daum C."/>
            <person name="Floudas D."/>
            <person name="Sun H."/>
            <person name="Yadav J.S."/>
            <person name="Pangilinan J."/>
            <person name="Larsson K.H."/>
            <person name="Matsuura K."/>
            <person name="Barry K."/>
            <person name="Labutti K."/>
            <person name="Kuo R."/>
            <person name="Ohm R.A."/>
            <person name="Bhattacharya S.S."/>
            <person name="Shirouzu T."/>
            <person name="Yoshinaga Y."/>
            <person name="Martin F.M."/>
            <person name="Grigoriev I.V."/>
            <person name="Hibbett D.S."/>
        </authorList>
    </citation>
    <scope>NUCLEOTIDE SEQUENCE [LARGE SCALE GENOMIC DNA]</scope>
    <source>
        <strain evidence="2 3">HHB14362 ss-1</strain>
    </source>
</reference>